<protein>
    <recommendedName>
        <fullName evidence="2">Alpha/beta hydrolase fold-3 domain-containing protein</fullName>
    </recommendedName>
</protein>
<dbReference type="InterPro" id="IPR050466">
    <property type="entry name" value="Carboxylest/Gibb_receptor"/>
</dbReference>
<evidence type="ECO:0000313" key="3">
    <source>
        <dbReference type="EMBL" id="KAH7557534.1"/>
    </source>
</evidence>
<accession>A0ABQ8HFY4</accession>
<sequence>MMIFHDLCSDMAVHLQAVIVSVKHRLAPEHRLPAAYDDAVEALRSIKTNQQVWLQKYADFSKCILMGNSSGGNVAYHAGLRAAAEVDDLLPLQIKGLILHQPFFGGVKRTGSELRLVNNRIFPVCLGDLMWDLSLPLGADRDHEYCNPTVDGGSKILDQIESLGWKVMVTGFDGDPLIDRQIELVKIMEKKGIQVMRHFADGGSHGAEFLDRSKCETHFDLLKDFLFYSTLGAHELINCDYDLYGFLGLFSSWNLL</sequence>
<organism evidence="3 4">
    <name type="scientific">Xanthoceras sorbifolium</name>
    <dbReference type="NCBI Taxonomy" id="99658"/>
    <lineage>
        <taxon>Eukaryota</taxon>
        <taxon>Viridiplantae</taxon>
        <taxon>Streptophyta</taxon>
        <taxon>Embryophyta</taxon>
        <taxon>Tracheophyta</taxon>
        <taxon>Spermatophyta</taxon>
        <taxon>Magnoliopsida</taxon>
        <taxon>eudicotyledons</taxon>
        <taxon>Gunneridae</taxon>
        <taxon>Pentapetalae</taxon>
        <taxon>rosids</taxon>
        <taxon>malvids</taxon>
        <taxon>Sapindales</taxon>
        <taxon>Sapindaceae</taxon>
        <taxon>Xanthoceroideae</taxon>
        <taxon>Xanthoceras</taxon>
    </lineage>
</organism>
<dbReference type="SUPFAM" id="SSF53474">
    <property type="entry name" value="alpha/beta-Hydrolases"/>
    <property type="match status" value="1"/>
</dbReference>
<dbReference type="EMBL" id="JAFEMO010000011">
    <property type="protein sequence ID" value="KAH7557534.1"/>
    <property type="molecule type" value="Genomic_DNA"/>
</dbReference>
<dbReference type="InterPro" id="IPR029058">
    <property type="entry name" value="AB_hydrolase_fold"/>
</dbReference>
<dbReference type="Proteomes" id="UP000827721">
    <property type="component" value="Unassembled WGS sequence"/>
</dbReference>
<evidence type="ECO:0000259" key="2">
    <source>
        <dbReference type="Pfam" id="PF07859"/>
    </source>
</evidence>
<gene>
    <name evidence="3" type="ORF">JRO89_XS11G0174900</name>
</gene>
<evidence type="ECO:0000256" key="1">
    <source>
        <dbReference type="ARBA" id="ARBA00010515"/>
    </source>
</evidence>
<name>A0ABQ8HFY4_9ROSI</name>
<dbReference type="PANTHER" id="PTHR23024:SF546">
    <property type="entry name" value="CARBOXYLESTERASE 120-RELATED"/>
    <property type="match status" value="1"/>
</dbReference>
<dbReference type="Pfam" id="PF07859">
    <property type="entry name" value="Abhydrolase_3"/>
    <property type="match status" value="1"/>
</dbReference>
<dbReference type="Gene3D" id="3.40.50.1820">
    <property type="entry name" value="alpha/beta hydrolase"/>
    <property type="match status" value="1"/>
</dbReference>
<dbReference type="InterPro" id="IPR013094">
    <property type="entry name" value="AB_hydrolase_3"/>
</dbReference>
<proteinExistence type="inferred from homology"/>
<comment type="similarity">
    <text evidence="1">Belongs to the 'GDXG' lipolytic enzyme family.</text>
</comment>
<dbReference type="PANTHER" id="PTHR23024">
    <property type="entry name" value="ARYLACETAMIDE DEACETYLASE"/>
    <property type="match status" value="1"/>
</dbReference>
<comment type="caution">
    <text evidence="3">The sequence shown here is derived from an EMBL/GenBank/DDBJ whole genome shotgun (WGS) entry which is preliminary data.</text>
</comment>
<evidence type="ECO:0000313" key="4">
    <source>
        <dbReference type="Proteomes" id="UP000827721"/>
    </source>
</evidence>
<reference evidence="3 4" key="1">
    <citation type="submission" date="2021-02" db="EMBL/GenBank/DDBJ databases">
        <title>Plant Genome Project.</title>
        <authorList>
            <person name="Zhang R.-G."/>
        </authorList>
    </citation>
    <scope>NUCLEOTIDE SEQUENCE [LARGE SCALE GENOMIC DNA]</scope>
    <source>
        <tissue evidence="3">Leaves</tissue>
    </source>
</reference>
<keyword evidence="4" id="KW-1185">Reference proteome</keyword>
<feature type="domain" description="Alpha/beta hydrolase fold-3" evidence="2">
    <location>
        <begin position="5"/>
        <end position="206"/>
    </location>
</feature>